<dbReference type="SUPFAM" id="SSF53623">
    <property type="entry name" value="MurD-like peptide ligases, catalytic domain"/>
    <property type="match status" value="1"/>
</dbReference>
<dbReference type="Gene3D" id="3.40.1190.10">
    <property type="entry name" value="Mur-like, catalytic domain"/>
    <property type="match status" value="1"/>
</dbReference>
<dbReference type="SUPFAM" id="SSF53244">
    <property type="entry name" value="MurD-like peptide ligases, peptide-binding domain"/>
    <property type="match status" value="1"/>
</dbReference>
<evidence type="ECO:0000313" key="2">
    <source>
        <dbReference type="Proteomes" id="UP000319908"/>
    </source>
</evidence>
<dbReference type="GO" id="GO:0047482">
    <property type="term" value="F:UDP-N-acetylmuramoyl-L-alanyl-D-glutamate-L-lysine ligase activity"/>
    <property type="evidence" value="ECO:0007669"/>
    <property type="project" value="UniProtKB-EC"/>
</dbReference>
<protein>
    <submittedName>
        <fullName evidence="1">MurE-like ligase</fullName>
        <ecNumber evidence="1">6.3.2.7</ecNumber>
    </submittedName>
</protein>
<dbReference type="EC" id="6.3.2.7" evidence="1"/>
<name>A0A5C6BIG5_9BACT</name>
<dbReference type="PANTHER" id="PTHR23135:SF4">
    <property type="entry name" value="UDP-N-ACETYLMURAMOYL-L-ALANYL-D-GLUTAMATE--2,6-DIAMINOPIMELATE LIGASE MURE HOMOLOG, CHLOROPLASTIC"/>
    <property type="match status" value="1"/>
</dbReference>
<evidence type="ECO:0000313" key="1">
    <source>
        <dbReference type="EMBL" id="TWU10244.1"/>
    </source>
</evidence>
<accession>A0A5C6BIG5</accession>
<organism evidence="1 2">
    <name type="scientific">Allorhodopirellula heiligendammensis</name>
    <dbReference type="NCBI Taxonomy" id="2714739"/>
    <lineage>
        <taxon>Bacteria</taxon>
        <taxon>Pseudomonadati</taxon>
        <taxon>Planctomycetota</taxon>
        <taxon>Planctomycetia</taxon>
        <taxon>Pirellulales</taxon>
        <taxon>Pirellulaceae</taxon>
        <taxon>Allorhodopirellula</taxon>
    </lineage>
</organism>
<keyword evidence="1" id="KW-0436">Ligase</keyword>
<dbReference type="GO" id="GO:0005524">
    <property type="term" value="F:ATP binding"/>
    <property type="evidence" value="ECO:0007669"/>
    <property type="project" value="InterPro"/>
</dbReference>
<dbReference type="PANTHER" id="PTHR23135">
    <property type="entry name" value="MUR LIGASE FAMILY MEMBER"/>
    <property type="match status" value="1"/>
</dbReference>
<comment type="caution">
    <text evidence="1">The sequence shown here is derived from an EMBL/GenBank/DDBJ whole genome shotgun (WGS) entry which is preliminary data.</text>
</comment>
<dbReference type="RefSeq" id="WP_146409668.1">
    <property type="nucleotide sequence ID" value="NZ_SJPU01000004.1"/>
</dbReference>
<dbReference type="Gene3D" id="3.40.1390.10">
    <property type="entry name" value="MurE/MurF, N-terminal domain"/>
    <property type="match status" value="1"/>
</dbReference>
<dbReference type="AlphaFoldDB" id="A0A5C6BIG5"/>
<dbReference type="Proteomes" id="UP000319908">
    <property type="component" value="Unassembled WGS sequence"/>
</dbReference>
<sequence length="594" mass="63480">MHHSINRSFEFSNIREHFGSGVSRRSVSVASTAVVPKTLRTSVDLHDRISADLDSECETAEPSQTVQTATAGTRSLASLLPNSRFFSGRDVHFCSIAESAATCEPGQLVVYRIGLDSPEELICDALAHGAAGILTEQILPVPLPQCIVADTDRALAELAAQDSIAENGLRPDQRLLTIGIVGENGKGTTALCLATILRDIPCRVAYQTDLGHSDGITKEVSEQTKLTGASLMDHLSQAADAGAAVSIFELDSNVLRRGGYDQIGLDVLVITSNSSARSDFGPSAVHCALERVRNDGVVVVGNEDRRSKRAISELGLTTLTYGVNISADVSLQTIGVQDGVLTGMIRHEMNSAMMESHLGQGVFTASLAAAAAVGVATNNPLVQIAESLSELRDLPGRCQCIVSDDWNVSQASPRMLLDVAGSPHRMEFILDSLSGQRQSSSPDVISMNPHARAHISNPAKVWCVLSISSGDNEETLARYGRLLETMADHCVLTCEPSSKERFLRLSHCVLDGVDDCAAIRLVADQDRAIAWAAHAASPRDTIVVLGGVDRAAPHTQRQDLQRLQDLMTGLQRQVAGTVAKPVSQTMLKVYQPEG</sequence>
<dbReference type="EMBL" id="SJPU01000004">
    <property type="protein sequence ID" value="TWU10244.1"/>
    <property type="molecule type" value="Genomic_DNA"/>
</dbReference>
<dbReference type="SUPFAM" id="SSF63418">
    <property type="entry name" value="MurE/MurF N-terminal domain"/>
    <property type="match status" value="1"/>
</dbReference>
<dbReference type="InterPro" id="IPR036565">
    <property type="entry name" value="Mur-like_cat_sf"/>
</dbReference>
<dbReference type="InterPro" id="IPR036615">
    <property type="entry name" value="Mur_ligase_C_dom_sf"/>
</dbReference>
<keyword evidence="2" id="KW-1185">Reference proteome</keyword>
<gene>
    <name evidence="1" type="ORF">Poly21_52150</name>
</gene>
<proteinExistence type="predicted"/>
<dbReference type="Gene3D" id="3.90.190.20">
    <property type="entry name" value="Mur ligase, C-terminal domain"/>
    <property type="match status" value="1"/>
</dbReference>
<reference evidence="1 2" key="1">
    <citation type="journal article" date="2020" name="Antonie Van Leeuwenhoek">
        <title>Rhodopirellula heiligendammensis sp. nov., Rhodopirellula pilleata sp. nov., and Rhodopirellula solitaria sp. nov. isolated from natural or artificial marine surfaces in Northern Germany and California, USA, and emended description of the genus Rhodopirellula.</title>
        <authorList>
            <person name="Kallscheuer N."/>
            <person name="Wiegand S."/>
            <person name="Jogler M."/>
            <person name="Boedeker C."/>
            <person name="Peeters S.H."/>
            <person name="Rast P."/>
            <person name="Heuer A."/>
            <person name="Jetten M.S.M."/>
            <person name="Rohde M."/>
            <person name="Jogler C."/>
        </authorList>
    </citation>
    <scope>NUCLEOTIDE SEQUENCE [LARGE SCALE GENOMIC DNA]</scope>
    <source>
        <strain evidence="1 2">Poly21</strain>
    </source>
</reference>
<dbReference type="InterPro" id="IPR035911">
    <property type="entry name" value="MurE/MurF_N"/>
</dbReference>
<dbReference type="OrthoDB" id="9800958at2"/>